<dbReference type="RefSeq" id="WP_196824320.1">
    <property type="nucleotide sequence ID" value="NZ_CP046980.1"/>
</dbReference>
<reference evidence="2" key="1">
    <citation type="submission" date="2020-11" db="EMBL/GenBank/DDBJ databases">
        <title>Sequencing the genomes of 1000 actinobacteria strains.</title>
        <authorList>
            <person name="Klenk H.-P."/>
        </authorList>
    </citation>
    <scope>NUCLEOTIDE SEQUENCE</scope>
    <source>
        <strain evidence="2">DSM 45632</strain>
    </source>
</reference>
<gene>
    <name evidence="2" type="ORF">IW254_000803</name>
</gene>
<comment type="caution">
    <text evidence="2">The sequence shown here is derived from an EMBL/GenBank/DDBJ whole genome shotgun (WGS) entry which is preliminary data.</text>
</comment>
<accession>A0A931DZC8</accession>
<feature type="transmembrane region" description="Helical" evidence="1">
    <location>
        <begin position="356"/>
        <end position="374"/>
    </location>
</feature>
<feature type="transmembrane region" description="Helical" evidence="1">
    <location>
        <begin position="292"/>
        <end position="312"/>
    </location>
</feature>
<feature type="transmembrane region" description="Helical" evidence="1">
    <location>
        <begin position="123"/>
        <end position="144"/>
    </location>
</feature>
<dbReference type="Proteomes" id="UP000658613">
    <property type="component" value="Unassembled WGS sequence"/>
</dbReference>
<proteinExistence type="predicted"/>
<evidence type="ECO:0000256" key="1">
    <source>
        <dbReference type="SAM" id="Phobius"/>
    </source>
</evidence>
<keyword evidence="1" id="KW-0472">Membrane</keyword>
<keyword evidence="1" id="KW-1133">Transmembrane helix</keyword>
<feature type="transmembrane region" description="Helical" evidence="1">
    <location>
        <begin position="224"/>
        <end position="245"/>
    </location>
</feature>
<feature type="transmembrane region" description="Helical" evidence="1">
    <location>
        <begin position="63"/>
        <end position="81"/>
    </location>
</feature>
<evidence type="ECO:0008006" key="4">
    <source>
        <dbReference type="Google" id="ProtNLM"/>
    </source>
</evidence>
<keyword evidence="1" id="KW-0812">Transmembrane</keyword>
<sequence>MGVFIAVGLVHTLVPEPRWLLIHIFTLGVLTNSVVVWSQNLTERFLQNKLPNSARPAQLWRTRMLNVGVVLLLAGQLAAGWGPHWVVTWSGVSLVIAAVGWHGAAIAHQLLQTEKTKRFRPVVAGYVASAVSLVVGACFGAALALDLPGVWQQRVLLAHVFTNVGGFVGLAAMASLTILFPAMWRLKGILAHPVGLLWTLAAGISIAVCGALAGSNGIACCGVLVYAAAWVYALQQWLAGVLSIVRDPQGRFTYYSLSALCAVAWLVGSLVWMGVSLASSLRGPLLLAPPTLPLLVGFAAQLLIGTMSYLMPTTIGGGPAAVRAGLAELGRAGVLRVAVFNVALVGWLAAPHAIARIVFSLIVFLCLAAFIPLMRRGVRAQRNVITAAGAAR</sequence>
<organism evidence="2 3">
    <name type="scientific">Corynebacterium aquatimens</name>
    <dbReference type="NCBI Taxonomy" id="1190508"/>
    <lineage>
        <taxon>Bacteria</taxon>
        <taxon>Bacillati</taxon>
        <taxon>Actinomycetota</taxon>
        <taxon>Actinomycetes</taxon>
        <taxon>Mycobacteriales</taxon>
        <taxon>Corynebacteriaceae</taxon>
        <taxon>Corynebacterium</taxon>
    </lineage>
</organism>
<feature type="transmembrane region" description="Helical" evidence="1">
    <location>
        <begin position="164"/>
        <end position="184"/>
    </location>
</feature>
<keyword evidence="3" id="KW-1185">Reference proteome</keyword>
<protein>
    <recommendedName>
        <fullName evidence="4">Copper oxidase</fullName>
    </recommendedName>
</protein>
<evidence type="ECO:0000313" key="2">
    <source>
        <dbReference type="EMBL" id="MBG6121834.1"/>
    </source>
</evidence>
<feature type="transmembrane region" description="Helical" evidence="1">
    <location>
        <begin position="20"/>
        <end position="42"/>
    </location>
</feature>
<feature type="transmembrane region" description="Helical" evidence="1">
    <location>
        <begin position="333"/>
        <end position="350"/>
    </location>
</feature>
<dbReference type="AlphaFoldDB" id="A0A931DZC8"/>
<feature type="transmembrane region" description="Helical" evidence="1">
    <location>
        <begin position="196"/>
        <end position="218"/>
    </location>
</feature>
<evidence type="ECO:0000313" key="3">
    <source>
        <dbReference type="Proteomes" id="UP000658613"/>
    </source>
</evidence>
<feature type="transmembrane region" description="Helical" evidence="1">
    <location>
        <begin position="87"/>
        <end position="111"/>
    </location>
</feature>
<feature type="transmembrane region" description="Helical" evidence="1">
    <location>
        <begin position="252"/>
        <end position="272"/>
    </location>
</feature>
<name>A0A931DZC8_9CORY</name>
<dbReference type="EMBL" id="JADOUE010000001">
    <property type="protein sequence ID" value="MBG6121834.1"/>
    <property type="molecule type" value="Genomic_DNA"/>
</dbReference>